<proteinExistence type="predicted"/>
<dbReference type="EMBL" id="DYXT01000043">
    <property type="protein sequence ID" value="HJE39730.1"/>
    <property type="molecule type" value="Genomic_DNA"/>
</dbReference>
<comment type="caution">
    <text evidence="1">The sequence shown here is derived from an EMBL/GenBank/DDBJ whole genome shotgun (WGS) entry which is preliminary data.</text>
</comment>
<dbReference type="Proteomes" id="UP000711407">
    <property type="component" value="Unassembled WGS sequence"/>
</dbReference>
<reference evidence="1" key="1">
    <citation type="journal article" date="2021" name="PeerJ">
        <title>Extensive microbial diversity within the chicken gut microbiome revealed by metagenomics and culture.</title>
        <authorList>
            <person name="Gilroy R."/>
            <person name="Ravi A."/>
            <person name="Getino M."/>
            <person name="Pursley I."/>
            <person name="Horton D.L."/>
            <person name="Alikhan N.F."/>
            <person name="Baker D."/>
            <person name="Gharbi K."/>
            <person name="Hall N."/>
            <person name="Watson M."/>
            <person name="Adriaenssens E.M."/>
            <person name="Foster-Nyarko E."/>
            <person name="Jarju S."/>
            <person name="Secka A."/>
            <person name="Antonio M."/>
            <person name="Oren A."/>
            <person name="Chaudhuri R.R."/>
            <person name="La Ragione R."/>
            <person name="Hildebrand F."/>
            <person name="Pallen M.J."/>
        </authorList>
    </citation>
    <scope>NUCLEOTIDE SEQUENCE</scope>
    <source>
        <strain evidence="1">4100</strain>
    </source>
</reference>
<gene>
    <name evidence="1" type="ORF">K8V47_08255</name>
</gene>
<organism evidence="1 2">
    <name type="scientific">Candidatus Amulumruptor caecigallinarius</name>
    <dbReference type="NCBI Taxonomy" id="2109911"/>
    <lineage>
        <taxon>Bacteria</taxon>
        <taxon>Pseudomonadati</taxon>
        <taxon>Bacteroidota</taxon>
        <taxon>Bacteroidia</taxon>
        <taxon>Bacteroidales</taxon>
        <taxon>Muribaculaceae</taxon>
        <taxon>Candidatus Amulumruptor</taxon>
    </lineage>
</organism>
<name>A0A4Q0U9J9_9BACT</name>
<sequence length="258" mass="28541">MMKSLIYKLLAVFVAVMAVSCSSGPSIEELVAEVNKHMPVRVPGVGQVKSIDFADNTLTYQCLVLNKSFNLKALEGHEDEMKAAMSPMLPNLLNYGKNRVFTEKLIEEEASIAIHYFTKGPKAADVTVTYSPAELKDIVDGKVDDSPEAILKTQITVNKLQTPMRIDSETTLTDIEGKDGYMVYTFEMDETRAPGIIDNLNEGMEELRKNNAETLRSNAKDIRQTVDACKAANYGIIYRYVGVPSGKVAEVKFEASEL</sequence>
<protein>
    <submittedName>
        <fullName evidence="1">Uncharacterized protein</fullName>
    </submittedName>
</protein>
<evidence type="ECO:0000313" key="1">
    <source>
        <dbReference type="EMBL" id="HJE39730.1"/>
    </source>
</evidence>
<dbReference type="PROSITE" id="PS51257">
    <property type="entry name" value="PROKAR_LIPOPROTEIN"/>
    <property type="match status" value="1"/>
</dbReference>
<dbReference type="AlphaFoldDB" id="A0A4Q0U9J9"/>
<accession>A0A4Q0U9J9</accession>
<evidence type="ECO:0000313" key="2">
    <source>
        <dbReference type="Proteomes" id="UP000711407"/>
    </source>
</evidence>
<reference evidence="1" key="2">
    <citation type="submission" date="2021-09" db="EMBL/GenBank/DDBJ databases">
        <authorList>
            <person name="Gilroy R."/>
        </authorList>
    </citation>
    <scope>NUCLEOTIDE SEQUENCE</scope>
    <source>
        <strain evidence="1">4100</strain>
    </source>
</reference>